<accession>A0A6L8LIA9</accession>
<proteinExistence type="predicted"/>
<evidence type="ECO:0000313" key="1">
    <source>
        <dbReference type="EMBL" id="MYM55767.1"/>
    </source>
</evidence>
<keyword evidence="2" id="KW-1185">Reference proteome</keyword>
<dbReference type="EMBL" id="WWEN01000004">
    <property type="protein sequence ID" value="MYM55767.1"/>
    <property type="molecule type" value="Genomic_DNA"/>
</dbReference>
<organism evidence="1 2">
    <name type="scientific">Thalassovita mangrovi</name>
    <dbReference type="NCBI Taxonomy" id="2692236"/>
    <lineage>
        <taxon>Bacteria</taxon>
        <taxon>Pseudomonadati</taxon>
        <taxon>Pseudomonadota</taxon>
        <taxon>Alphaproteobacteria</taxon>
        <taxon>Rhodobacterales</taxon>
        <taxon>Roseobacteraceae</taxon>
        <taxon>Thalassovita</taxon>
    </lineage>
</organism>
<sequence>MLEEFRDTGLALRRVSDAPVTQFQVLGERASGTNLVRKLIEKNLALRHSGAMGWKHAAPRMGVISADFLVVVAVRNAESWALSMHKRPWHLAPALQQNDFSTFIRSPWHGVVDRISDFGDLHPDVRDTAKGQILQYDRHPITGLPFDSLFQMRNVKLAAHLGMLNRGCNLMLVKAETVQDDPEAFVGRVSQLLERPVKGDSFRGVTRRLGNRFKLSVDATARGETPKEMSAEDRSFMRQALDLKLEEAIGYTYP</sequence>
<comment type="caution">
    <text evidence="1">The sequence shown here is derived from an EMBL/GenBank/DDBJ whole genome shotgun (WGS) entry which is preliminary data.</text>
</comment>
<protein>
    <recommendedName>
        <fullName evidence="3">Sulfotransferase family protein</fullName>
    </recommendedName>
</protein>
<evidence type="ECO:0000313" key="2">
    <source>
        <dbReference type="Proteomes" id="UP000479043"/>
    </source>
</evidence>
<dbReference type="Proteomes" id="UP000479043">
    <property type="component" value="Unassembled WGS sequence"/>
</dbReference>
<dbReference type="AlphaFoldDB" id="A0A6L8LIA9"/>
<gene>
    <name evidence="1" type="ORF">GR167_10665</name>
</gene>
<reference evidence="1 2" key="1">
    <citation type="submission" date="2020-01" db="EMBL/GenBank/DDBJ databases">
        <authorList>
            <person name="Chen S."/>
        </authorList>
    </citation>
    <scope>NUCLEOTIDE SEQUENCE [LARGE SCALE GENOMIC DNA]</scope>
    <source>
        <strain evidence="1 2">GS-10</strain>
    </source>
</reference>
<evidence type="ECO:0008006" key="3">
    <source>
        <dbReference type="Google" id="ProtNLM"/>
    </source>
</evidence>
<name>A0A6L8LIA9_9RHOB</name>